<feature type="signal peptide" evidence="24">
    <location>
        <begin position="1"/>
        <end position="17"/>
    </location>
</feature>
<dbReference type="OrthoDB" id="5956163at2759"/>
<comment type="subcellular location">
    <subcellularLocation>
        <location evidence="4 23">Cytoplasm</location>
    </subcellularLocation>
    <subcellularLocation>
        <location evidence="3">Endomembrane system</location>
    </subcellularLocation>
    <subcellularLocation>
        <location evidence="2">Mitochondrion</location>
    </subcellularLocation>
</comment>
<dbReference type="InterPro" id="IPR011012">
    <property type="entry name" value="Longin-like_dom_sf"/>
</dbReference>
<evidence type="ECO:0000256" key="18">
    <source>
        <dbReference type="ARBA" id="ARBA00023284"/>
    </source>
</evidence>
<keyword evidence="14 22" id="KW-0560">Oxidoreductase</keyword>
<comment type="function">
    <text evidence="20 23">Catalyzes the reduction of glutathione disulfide (GSSG) to reduced glutathione (GSH). Constitutes the major mechanism to maintain a high GSH:GSSG ratio in the cytosol.</text>
</comment>
<keyword evidence="10 22" id="KW-0274">FAD</keyword>
<dbReference type="Proteomes" id="UP000277928">
    <property type="component" value="Unassembled WGS sequence"/>
</dbReference>
<dbReference type="GO" id="GO:0004362">
    <property type="term" value="F:glutathione-disulfide reductase (NADPH) activity"/>
    <property type="evidence" value="ECO:0007669"/>
    <property type="project" value="UniProtKB-EC"/>
</dbReference>
<comment type="cofactor">
    <cofactor evidence="1 23">
        <name>FAD</name>
        <dbReference type="ChEBI" id="CHEBI:57692"/>
    </cofactor>
</comment>
<comment type="subunit">
    <text evidence="7">Homodimer; disulfide-linked.</text>
</comment>
<dbReference type="PRINTS" id="PR00368">
    <property type="entry name" value="FADPNR"/>
</dbReference>
<evidence type="ECO:0000256" key="11">
    <source>
        <dbReference type="ARBA" id="ARBA00022857"/>
    </source>
</evidence>
<dbReference type="EMBL" id="UYRX01000013">
    <property type="protein sequence ID" value="VDK68725.1"/>
    <property type="molecule type" value="Genomic_DNA"/>
</dbReference>
<reference evidence="27 28" key="1">
    <citation type="submission" date="2018-08" db="EMBL/GenBank/DDBJ databases">
        <authorList>
            <person name="Laetsch R D."/>
            <person name="Stevens L."/>
            <person name="Kumar S."/>
            <person name="Blaxter L. M."/>
        </authorList>
    </citation>
    <scope>NUCLEOTIDE SEQUENCE [LARGE SCALE GENOMIC DNA]</scope>
</reference>
<feature type="chain" id="PRO_5018093425" description="Glutathione reductase" evidence="24">
    <location>
        <begin position="18"/>
        <end position="685"/>
    </location>
</feature>
<keyword evidence="16" id="KW-0472">Membrane</keyword>
<comment type="similarity">
    <text evidence="5 22">Belongs to the class-I pyridine nucleotide-disulfide oxidoreductase family.</text>
</comment>
<dbReference type="STRING" id="42156.A0A3P6SMK4"/>
<keyword evidence="12" id="KW-0809">Transit peptide</keyword>
<evidence type="ECO:0000259" key="26">
    <source>
        <dbReference type="PROSITE" id="PS50892"/>
    </source>
</evidence>
<evidence type="ECO:0000256" key="16">
    <source>
        <dbReference type="ARBA" id="ARBA00023136"/>
    </source>
</evidence>
<evidence type="ECO:0000256" key="6">
    <source>
        <dbReference type="ARBA" id="ARBA00008025"/>
    </source>
</evidence>
<dbReference type="EC" id="1.8.1.7" evidence="23"/>
<dbReference type="InterPro" id="IPR036188">
    <property type="entry name" value="FAD/NAD-bd_sf"/>
</dbReference>
<evidence type="ECO:0000256" key="17">
    <source>
        <dbReference type="ARBA" id="ARBA00023157"/>
    </source>
</evidence>
<keyword evidence="8 23" id="KW-0963">Cytoplasm</keyword>
<dbReference type="Pfam" id="PF13774">
    <property type="entry name" value="Longin"/>
    <property type="match status" value="1"/>
</dbReference>
<evidence type="ECO:0000256" key="20">
    <source>
        <dbReference type="ARBA" id="ARBA00056905"/>
    </source>
</evidence>
<keyword evidence="13" id="KW-0007">Acetylation</keyword>
<dbReference type="InterPro" id="IPR004099">
    <property type="entry name" value="Pyr_nucl-diS_OxRdtase_dimer"/>
</dbReference>
<evidence type="ECO:0000256" key="23">
    <source>
        <dbReference type="RuleBase" id="RU365016"/>
    </source>
</evidence>
<keyword evidence="11 23" id="KW-0521">NADP</keyword>
<dbReference type="InterPro" id="IPR023753">
    <property type="entry name" value="FAD/NAD-binding_dom"/>
</dbReference>
<comment type="similarity">
    <text evidence="6">Belongs to the synaptobrevin family.</text>
</comment>
<dbReference type="Gene3D" id="3.30.390.30">
    <property type="match status" value="1"/>
</dbReference>
<feature type="domain" description="V-SNARE coiled-coil homology" evidence="26">
    <location>
        <begin position="133"/>
        <end position="193"/>
    </location>
</feature>
<keyword evidence="15" id="KW-0496">Mitochondrion</keyword>
<evidence type="ECO:0000256" key="15">
    <source>
        <dbReference type="ARBA" id="ARBA00023128"/>
    </source>
</evidence>
<dbReference type="CDD" id="cd14824">
    <property type="entry name" value="Longin"/>
    <property type="match status" value="1"/>
</dbReference>
<organism evidence="27 28">
    <name type="scientific">Litomosoides sigmodontis</name>
    <name type="common">Filarial nematode worm</name>
    <dbReference type="NCBI Taxonomy" id="42156"/>
    <lineage>
        <taxon>Eukaryota</taxon>
        <taxon>Metazoa</taxon>
        <taxon>Ecdysozoa</taxon>
        <taxon>Nematoda</taxon>
        <taxon>Chromadorea</taxon>
        <taxon>Rhabditida</taxon>
        <taxon>Spirurina</taxon>
        <taxon>Spiruromorpha</taxon>
        <taxon>Filarioidea</taxon>
        <taxon>Onchocercidae</taxon>
        <taxon>Litomosoides</taxon>
    </lineage>
</organism>
<dbReference type="InterPro" id="IPR042855">
    <property type="entry name" value="V_SNARE_CC"/>
</dbReference>
<evidence type="ECO:0000259" key="25">
    <source>
        <dbReference type="PROSITE" id="PS50859"/>
    </source>
</evidence>
<dbReference type="Gene3D" id="1.20.5.110">
    <property type="match status" value="1"/>
</dbReference>
<dbReference type="GO" id="GO:0050661">
    <property type="term" value="F:NADP binding"/>
    <property type="evidence" value="ECO:0007669"/>
    <property type="project" value="InterPro"/>
</dbReference>
<dbReference type="InterPro" id="IPR016156">
    <property type="entry name" value="FAD/NAD-linked_Rdtase_dimer_sf"/>
</dbReference>
<dbReference type="GO" id="GO:0005739">
    <property type="term" value="C:mitochondrion"/>
    <property type="evidence" value="ECO:0007669"/>
    <property type="project" value="UniProtKB-SubCell"/>
</dbReference>
<keyword evidence="17" id="KW-1015">Disulfide bond</keyword>
<dbReference type="GO" id="GO:0006749">
    <property type="term" value="P:glutathione metabolic process"/>
    <property type="evidence" value="ECO:0007669"/>
    <property type="project" value="InterPro"/>
</dbReference>
<dbReference type="FunFam" id="3.30.390.30:FF:000003">
    <property type="entry name" value="Glutathione reductase"/>
    <property type="match status" value="1"/>
</dbReference>
<dbReference type="Pfam" id="PF07992">
    <property type="entry name" value="Pyr_redox_2"/>
    <property type="match status" value="1"/>
</dbReference>
<evidence type="ECO:0000256" key="9">
    <source>
        <dbReference type="ARBA" id="ARBA00022630"/>
    </source>
</evidence>
<evidence type="ECO:0000256" key="22">
    <source>
        <dbReference type="RuleBase" id="RU003691"/>
    </source>
</evidence>
<dbReference type="FunFam" id="3.50.50.60:FF:000484">
    <property type="entry name" value="Glutathione reductase, mitochondrial"/>
    <property type="match status" value="1"/>
</dbReference>
<dbReference type="PROSITE" id="PS00076">
    <property type="entry name" value="PYRIDINE_REDOX_1"/>
    <property type="match status" value="1"/>
</dbReference>
<gene>
    <name evidence="27" type="ORF">NLS_LOCUS526</name>
</gene>
<dbReference type="NCBIfam" id="NF004776">
    <property type="entry name" value="PRK06116.1"/>
    <property type="match status" value="1"/>
</dbReference>
<dbReference type="GO" id="GO:0012505">
    <property type="term" value="C:endomembrane system"/>
    <property type="evidence" value="ECO:0007669"/>
    <property type="project" value="UniProtKB-SubCell"/>
</dbReference>
<keyword evidence="21" id="KW-0175">Coiled coil</keyword>
<dbReference type="SUPFAM" id="SSF51905">
    <property type="entry name" value="FAD/NAD(P)-binding domain"/>
    <property type="match status" value="1"/>
</dbReference>
<dbReference type="Pfam" id="PF00957">
    <property type="entry name" value="Synaptobrevin"/>
    <property type="match status" value="1"/>
</dbReference>
<evidence type="ECO:0000256" key="7">
    <source>
        <dbReference type="ARBA" id="ARBA00011748"/>
    </source>
</evidence>
<dbReference type="SUPFAM" id="SSF55424">
    <property type="entry name" value="FAD/NAD-linked reductases, dimerisation (C-terminal) domain"/>
    <property type="match status" value="1"/>
</dbReference>
<evidence type="ECO:0000256" key="8">
    <source>
        <dbReference type="ARBA" id="ARBA00022490"/>
    </source>
</evidence>
<dbReference type="SUPFAM" id="SSF58038">
    <property type="entry name" value="SNARE fusion complex"/>
    <property type="match status" value="1"/>
</dbReference>
<evidence type="ECO:0000256" key="19">
    <source>
        <dbReference type="ARBA" id="ARBA00049142"/>
    </source>
</evidence>
<dbReference type="GO" id="GO:0005829">
    <property type="term" value="C:cytosol"/>
    <property type="evidence" value="ECO:0007669"/>
    <property type="project" value="TreeGrafter"/>
</dbReference>
<dbReference type="OMA" id="NDMYGEG"/>
<evidence type="ECO:0000256" key="3">
    <source>
        <dbReference type="ARBA" id="ARBA00004308"/>
    </source>
</evidence>
<dbReference type="InterPro" id="IPR046952">
    <property type="entry name" value="GSHR/TRXR-like"/>
</dbReference>
<evidence type="ECO:0000256" key="5">
    <source>
        <dbReference type="ARBA" id="ARBA00007532"/>
    </source>
</evidence>
<dbReference type="InterPro" id="IPR006322">
    <property type="entry name" value="Glutathione_Rdtase_euk/bac"/>
</dbReference>
<feature type="domain" description="Longin" evidence="25">
    <location>
        <begin position="6"/>
        <end position="119"/>
    </location>
</feature>
<evidence type="ECO:0000256" key="10">
    <source>
        <dbReference type="ARBA" id="ARBA00022827"/>
    </source>
</evidence>
<evidence type="ECO:0000256" key="21">
    <source>
        <dbReference type="PROSITE-ProRule" id="PRU00290"/>
    </source>
</evidence>
<dbReference type="NCBIfam" id="TIGR01421">
    <property type="entry name" value="gluta_reduc_1"/>
    <property type="match status" value="1"/>
</dbReference>
<evidence type="ECO:0000256" key="24">
    <source>
        <dbReference type="SAM" id="SignalP"/>
    </source>
</evidence>
<evidence type="ECO:0000256" key="14">
    <source>
        <dbReference type="ARBA" id="ARBA00023002"/>
    </source>
</evidence>
<evidence type="ECO:0000256" key="4">
    <source>
        <dbReference type="ARBA" id="ARBA00004496"/>
    </source>
</evidence>
<evidence type="ECO:0000256" key="13">
    <source>
        <dbReference type="ARBA" id="ARBA00022990"/>
    </source>
</evidence>
<evidence type="ECO:0000256" key="1">
    <source>
        <dbReference type="ARBA" id="ARBA00001974"/>
    </source>
</evidence>
<dbReference type="PANTHER" id="PTHR42737">
    <property type="entry name" value="GLUTATHIONE REDUCTASE"/>
    <property type="match status" value="1"/>
</dbReference>
<dbReference type="FunFam" id="3.50.50.60:FF:000671">
    <property type="entry name" value="Thioredoxin reductase 2, tandem duplicate 1"/>
    <property type="match status" value="1"/>
</dbReference>
<dbReference type="InterPro" id="IPR012999">
    <property type="entry name" value="Pyr_OxRdtase_I_AS"/>
</dbReference>
<accession>A0A3P6SMK4</accession>
<dbReference type="CDD" id="cd15866">
    <property type="entry name" value="R-SNARE_SEC22"/>
    <property type="match status" value="1"/>
</dbReference>
<evidence type="ECO:0000256" key="12">
    <source>
        <dbReference type="ARBA" id="ARBA00022946"/>
    </source>
</evidence>
<protein>
    <recommendedName>
        <fullName evidence="23">Glutathione reductase</fullName>
        <ecNumber evidence="23">1.8.1.7</ecNumber>
    </recommendedName>
</protein>
<dbReference type="InterPro" id="IPR010908">
    <property type="entry name" value="Longin_dom"/>
</dbReference>
<dbReference type="GO" id="GO:0034599">
    <property type="term" value="P:cellular response to oxidative stress"/>
    <property type="evidence" value="ECO:0007669"/>
    <property type="project" value="TreeGrafter"/>
</dbReference>
<dbReference type="GO" id="GO:0045454">
    <property type="term" value="P:cell redox homeostasis"/>
    <property type="evidence" value="ECO:0007669"/>
    <property type="project" value="InterPro"/>
</dbReference>
<comment type="catalytic activity">
    <reaction evidence="19 23">
        <text>2 glutathione + NADP(+) = glutathione disulfide + NADPH + H(+)</text>
        <dbReference type="Rhea" id="RHEA:11740"/>
        <dbReference type="ChEBI" id="CHEBI:15378"/>
        <dbReference type="ChEBI" id="CHEBI:57783"/>
        <dbReference type="ChEBI" id="CHEBI:57925"/>
        <dbReference type="ChEBI" id="CHEBI:58297"/>
        <dbReference type="ChEBI" id="CHEBI:58349"/>
        <dbReference type="EC" id="1.8.1.7"/>
    </reaction>
</comment>
<proteinExistence type="inferred from homology"/>
<evidence type="ECO:0000256" key="2">
    <source>
        <dbReference type="ARBA" id="ARBA00004173"/>
    </source>
</evidence>
<dbReference type="PROSITE" id="PS50892">
    <property type="entry name" value="V_SNARE"/>
    <property type="match status" value="1"/>
</dbReference>
<dbReference type="SMART" id="SM01270">
    <property type="entry name" value="Longin"/>
    <property type="match status" value="1"/>
</dbReference>
<dbReference type="Pfam" id="PF02852">
    <property type="entry name" value="Pyr_redox_dim"/>
    <property type="match status" value="1"/>
</dbReference>
<keyword evidence="18 22" id="KW-0676">Redox-active center</keyword>
<dbReference type="SUPFAM" id="SSF64356">
    <property type="entry name" value="SNARE-like"/>
    <property type="match status" value="1"/>
</dbReference>
<name>A0A3P6SMK4_LITSI</name>
<evidence type="ECO:0000313" key="28">
    <source>
        <dbReference type="Proteomes" id="UP000277928"/>
    </source>
</evidence>
<sequence length="685" mass="75890">MVLLTLIARVTDGLILATSIEGSEEPDHNMVKYTNQAKMLFRKLNDNSPTIHTLESGPYYFHYVIKRPVCSLCLCDKNFSRKSAFAYLEDVTDEFLGQNGTRIASVTRPYHFIEFDYYIQQAKKKYAGRSRHAISAVSSELQDVTRIMVSNIEDVIHRGEALNILETRANDLSDISKKYREDARLLNRKSTLFKVTALVCFLGDKFILQCSSNFKSTINNNRRAMSSGDSIKTYDYLVIGGGSGGIASARRAAEFNASVGLIEQTHLGGTCVNKGCVPKKVMYNCSRHAEAIANYSDYGFDVTLNGFNWKKIKDSRDAYVRRLNAIYESNLSNSRVEVIRGKASFTSDGFVDVNGKKYFGKHILIAVGGYPNKPDIPGAEYGIDSDGFFLLDVLPKRTVVVGGGYIAIELSSVLSALGCDVHLLIRKPRVLWNFDHTLSECLTESIDKGPMKLHKNTEVKSVEKFDGLLTVNTTNGTIDKVDSLIWAIGRTPATRDLNLNYVGVKMDKNGNVVVDEYQNTSIKNIYAVGDCCGKALLTPVAIAAGRRLAHRLFNNEINIHLDYENIPSVVFSHPPLGTVGLTEAQAVNQYGKNNITIYKTKFNSIYYAVTQHKEPTVMKLICAGKNEQVVGLHMLGEGCDEMLQGFAVAIKMGATKKDFDDTVAIHPTSAEELVTMRSGSRPEIA</sequence>
<dbReference type="AlphaFoldDB" id="A0A3P6SMK4"/>
<dbReference type="PRINTS" id="PR00411">
    <property type="entry name" value="PNDRDTASEI"/>
</dbReference>
<dbReference type="GO" id="GO:0050660">
    <property type="term" value="F:flavin adenine dinucleotide binding"/>
    <property type="evidence" value="ECO:0007669"/>
    <property type="project" value="InterPro"/>
</dbReference>
<keyword evidence="24" id="KW-0732">Signal</keyword>
<dbReference type="PANTHER" id="PTHR42737:SF2">
    <property type="entry name" value="GLUTATHIONE REDUCTASE"/>
    <property type="match status" value="1"/>
</dbReference>
<keyword evidence="28" id="KW-1185">Reference proteome</keyword>
<dbReference type="PROSITE" id="PS50859">
    <property type="entry name" value="LONGIN"/>
    <property type="match status" value="1"/>
</dbReference>
<evidence type="ECO:0000313" key="27">
    <source>
        <dbReference type="EMBL" id="VDK68725.1"/>
    </source>
</evidence>
<keyword evidence="9 22" id="KW-0285">Flavoprotein</keyword>
<dbReference type="Gene3D" id="3.50.50.60">
    <property type="entry name" value="FAD/NAD(P)-binding domain"/>
    <property type="match status" value="2"/>
</dbReference>
<dbReference type="Gene3D" id="3.30.450.50">
    <property type="entry name" value="Longin domain"/>
    <property type="match status" value="1"/>
</dbReference>